<dbReference type="Proteomes" id="UP001501358">
    <property type="component" value="Unassembled WGS sequence"/>
</dbReference>
<dbReference type="EMBL" id="BAAATA010000020">
    <property type="protein sequence ID" value="GAA2495414.1"/>
    <property type="molecule type" value="Genomic_DNA"/>
</dbReference>
<dbReference type="InterPro" id="IPR020845">
    <property type="entry name" value="AMP-binding_CS"/>
</dbReference>
<keyword evidence="3" id="KW-1185">Reference proteome</keyword>
<dbReference type="InterPro" id="IPR000873">
    <property type="entry name" value="AMP-dep_synth/lig_dom"/>
</dbReference>
<evidence type="ECO:0000259" key="1">
    <source>
        <dbReference type="Pfam" id="PF00501"/>
    </source>
</evidence>
<proteinExistence type="predicted"/>
<dbReference type="PROSITE" id="PS00455">
    <property type="entry name" value="AMP_BINDING"/>
    <property type="match status" value="1"/>
</dbReference>
<feature type="domain" description="AMP-dependent synthetase/ligase" evidence="1">
    <location>
        <begin position="24"/>
        <end position="397"/>
    </location>
</feature>
<dbReference type="Pfam" id="PF00501">
    <property type="entry name" value="AMP-binding"/>
    <property type="match status" value="1"/>
</dbReference>
<reference evidence="2 3" key="1">
    <citation type="journal article" date="2019" name="Int. J. Syst. Evol. Microbiol.">
        <title>The Global Catalogue of Microorganisms (GCM) 10K type strain sequencing project: providing services to taxonomists for standard genome sequencing and annotation.</title>
        <authorList>
            <consortium name="The Broad Institute Genomics Platform"/>
            <consortium name="The Broad Institute Genome Sequencing Center for Infectious Disease"/>
            <person name="Wu L."/>
            <person name="Ma J."/>
        </authorList>
    </citation>
    <scope>NUCLEOTIDE SEQUENCE [LARGE SCALE GENOMIC DNA]</scope>
    <source>
        <strain evidence="2 3">JCM 6307</strain>
    </source>
</reference>
<dbReference type="Gene3D" id="3.30.300.30">
    <property type="match status" value="1"/>
</dbReference>
<dbReference type="GO" id="GO:0016874">
    <property type="term" value="F:ligase activity"/>
    <property type="evidence" value="ECO:0007669"/>
    <property type="project" value="UniProtKB-KW"/>
</dbReference>
<name>A0ABN3M442_9ACTN</name>
<dbReference type="InterPro" id="IPR042099">
    <property type="entry name" value="ANL_N_sf"/>
</dbReference>
<evidence type="ECO:0000313" key="3">
    <source>
        <dbReference type="Proteomes" id="UP001501358"/>
    </source>
</evidence>
<sequence>MTAGAAGTRPGDARMLHHWFADGLARNPGGPALRILDRSWTYTEVDGLARTWAAALGTAGEPGAPVAVLASKTPEAYIGLLAALYAGAPAVPLNPENPVARNASVLRAAGCGAVIAAPDAAGQVARLLESAPVHAVLAPRTDRPALPAKLPSAVGGARVLTADELSDPGGGTAWRPPAGAPGDTAYILFTSGSTGTPKGVPVSHGNASAFLAASLSRYAVRPEDRFSQVHETTFDLAMCDIFPAWAGGACVCVLSRLQALDPARWVRRYGLTVWHSTPSLARGLQRADRLAPGSLAGLRQSVFAGEPLLVDTARYWQRAAPDGVLDNIYGPTELTIACTAFRWHPAQDLSGPQYGATVPIGRPNTGMEAMLLAPDGSPADGTGELVMTGPQMFRGYLDPAQDTGRFLHHDGRRWYRTGDQVRATAHGWVHLGRKDAQVKINGYRVEAGEVEATLRDASGGDAVAFALDAPGGTRLVAYLLGGTEPDTAHLAERLADRLPPYMLPRHLWWLPDAPLNAHGKTDRTRLREDAVRRLGNEGEATP</sequence>
<dbReference type="SUPFAM" id="SSF56801">
    <property type="entry name" value="Acetyl-CoA synthetase-like"/>
    <property type="match status" value="1"/>
</dbReference>
<dbReference type="Gene3D" id="3.40.50.12780">
    <property type="entry name" value="N-terminal domain of ligase-like"/>
    <property type="match status" value="1"/>
</dbReference>
<keyword evidence="2" id="KW-0436">Ligase</keyword>
<organism evidence="2 3">
    <name type="scientific">Streptomyces thermolineatus</name>
    <dbReference type="NCBI Taxonomy" id="44033"/>
    <lineage>
        <taxon>Bacteria</taxon>
        <taxon>Bacillati</taxon>
        <taxon>Actinomycetota</taxon>
        <taxon>Actinomycetes</taxon>
        <taxon>Kitasatosporales</taxon>
        <taxon>Streptomycetaceae</taxon>
        <taxon>Streptomyces</taxon>
    </lineage>
</organism>
<evidence type="ECO:0000313" key="2">
    <source>
        <dbReference type="EMBL" id="GAA2495414.1"/>
    </source>
</evidence>
<dbReference type="PANTHER" id="PTHR45527:SF1">
    <property type="entry name" value="FATTY ACID SYNTHASE"/>
    <property type="match status" value="1"/>
</dbReference>
<accession>A0ABN3M442</accession>
<protein>
    <submittedName>
        <fullName evidence="2">D-alanine--poly(Phosphoribitol) ligase</fullName>
    </submittedName>
</protein>
<gene>
    <name evidence="2" type="ORF">GCM10010406_34530</name>
</gene>
<comment type="caution">
    <text evidence="2">The sequence shown here is derived from an EMBL/GenBank/DDBJ whole genome shotgun (WGS) entry which is preliminary data.</text>
</comment>
<dbReference type="InterPro" id="IPR045851">
    <property type="entry name" value="AMP-bd_C_sf"/>
</dbReference>
<dbReference type="PANTHER" id="PTHR45527">
    <property type="entry name" value="NONRIBOSOMAL PEPTIDE SYNTHETASE"/>
    <property type="match status" value="1"/>
</dbReference>